<name>A0ABW1R799_9LACO</name>
<evidence type="ECO:0000256" key="1">
    <source>
        <dbReference type="SAM" id="SignalP"/>
    </source>
</evidence>
<dbReference type="RefSeq" id="WP_137641108.1">
    <property type="nucleotide sequence ID" value="NZ_BJDK01000040.1"/>
</dbReference>
<sequence>MKKVILTSSLLGAVVMGLAVGAPVATASAKPALSATAVTYHAAKKAATFAGKASPKVKKVVLQYGKTKKVTATVKARKFKVTKAFSGYRDFKLYGVNQKGQRVTKFYTYGPSRYATKAPTMVQIDRSGVPDTLLVTLNVPKASVITIDQRDHRLVKQYCSSTPALFHLNGITAKKYQVTATAKQADRKTSPVLKLPVVKRGLIMVARY</sequence>
<evidence type="ECO:0008006" key="4">
    <source>
        <dbReference type="Google" id="ProtNLM"/>
    </source>
</evidence>
<proteinExistence type="predicted"/>
<comment type="caution">
    <text evidence="2">The sequence shown here is derived from an EMBL/GenBank/DDBJ whole genome shotgun (WGS) entry which is preliminary data.</text>
</comment>
<feature type="chain" id="PRO_5047107838" description="Extracellular protein" evidence="1">
    <location>
        <begin position="28"/>
        <end position="208"/>
    </location>
</feature>
<accession>A0ABW1R799</accession>
<gene>
    <name evidence="2" type="ORF">ACFP3T_13945</name>
</gene>
<keyword evidence="1" id="KW-0732">Signal</keyword>
<keyword evidence="3" id="KW-1185">Reference proteome</keyword>
<organism evidence="2 3">
    <name type="scientific">Lactiplantibacillus dongliensis</name>
    <dbReference type="NCBI Taxonomy" id="2559919"/>
    <lineage>
        <taxon>Bacteria</taxon>
        <taxon>Bacillati</taxon>
        <taxon>Bacillota</taxon>
        <taxon>Bacilli</taxon>
        <taxon>Lactobacillales</taxon>
        <taxon>Lactobacillaceae</taxon>
        <taxon>Lactiplantibacillus</taxon>
    </lineage>
</organism>
<protein>
    <recommendedName>
        <fullName evidence="4">Extracellular protein</fullName>
    </recommendedName>
</protein>
<feature type="signal peptide" evidence="1">
    <location>
        <begin position="1"/>
        <end position="27"/>
    </location>
</feature>
<evidence type="ECO:0000313" key="2">
    <source>
        <dbReference type="EMBL" id="MFC6165768.1"/>
    </source>
</evidence>
<evidence type="ECO:0000313" key="3">
    <source>
        <dbReference type="Proteomes" id="UP001596253"/>
    </source>
</evidence>
<dbReference type="EMBL" id="JBHSSD010000059">
    <property type="protein sequence ID" value="MFC6165768.1"/>
    <property type="molecule type" value="Genomic_DNA"/>
</dbReference>
<dbReference type="Proteomes" id="UP001596253">
    <property type="component" value="Unassembled WGS sequence"/>
</dbReference>
<reference evidence="3" key="1">
    <citation type="journal article" date="2019" name="Int. J. Syst. Evol. Microbiol.">
        <title>The Global Catalogue of Microorganisms (GCM) 10K type strain sequencing project: providing services to taxonomists for standard genome sequencing and annotation.</title>
        <authorList>
            <consortium name="The Broad Institute Genomics Platform"/>
            <consortium name="The Broad Institute Genome Sequencing Center for Infectious Disease"/>
            <person name="Wu L."/>
            <person name="Ma J."/>
        </authorList>
    </citation>
    <scope>NUCLEOTIDE SEQUENCE [LARGE SCALE GENOMIC DNA]</scope>
    <source>
        <strain evidence="3">CCM 8932</strain>
    </source>
</reference>